<dbReference type="EMBL" id="JADGMS010000014">
    <property type="protein sequence ID" value="KAF9669224.1"/>
    <property type="molecule type" value="Genomic_DNA"/>
</dbReference>
<evidence type="ECO:0000313" key="3">
    <source>
        <dbReference type="Proteomes" id="UP000657918"/>
    </source>
</evidence>
<reference evidence="2 3" key="1">
    <citation type="submission" date="2020-10" db="EMBL/GenBank/DDBJ databases">
        <title>Plant Genome Project.</title>
        <authorList>
            <person name="Zhang R.-G."/>
        </authorList>
    </citation>
    <scope>NUCLEOTIDE SEQUENCE [LARGE SCALE GENOMIC DNA]</scope>
    <source>
        <strain evidence="2">FAFU-HL-1</strain>
        <tissue evidence="2">Leaf</tissue>
    </source>
</reference>
<gene>
    <name evidence="2" type="ORF">SADUNF_Sadunf14G0085600</name>
</gene>
<evidence type="ECO:0000256" key="1">
    <source>
        <dbReference type="SAM" id="MobiDB-lite"/>
    </source>
</evidence>
<feature type="compositionally biased region" description="Basic and acidic residues" evidence="1">
    <location>
        <begin position="31"/>
        <end position="54"/>
    </location>
</feature>
<name>A0A835JIX9_9ROSI</name>
<organism evidence="2 3">
    <name type="scientific">Salix dunnii</name>
    <dbReference type="NCBI Taxonomy" id="1413687"/>
    <lineage>
        <taxon>Eukaryota</taxon>
        <taxon>Viridiplantae</taxon>
        <taxon>Streptophyta</taxon>
        <taxon>Embryophyta</taxon>
        <taxon>Tracheophyta</taxon>
        <taxon>Spermatophyta</taxon>
        <taxon>Magnoliopsida</taxon>
        <taxon>eudicotyledons</taxon>
        <taxon>Gunneridae</taxon>
        <taxon>Pentapetalae</taxon>
        <taxon>rosids</taxon>
        <taxon>fabids</taxon>
        <taxon>Malpighiales</taxon>
        <taxon>Salicaceae</taxon>
        <taxon>Saliceae</taxon>
        <taxon>Salix</taxon>
    </lineage>
</organism>
<proteinExistence type="predicted"/>
<dbReference type="AlphaFoldDB" id="A0A835JIX9"/>
<feature type="region of interest" description="Disordered" evidence="1">
    <location>
        <begin position="1"/>
        <end position="54"/>
    </location>
</feature>
<sequence length="132" mass="15407">MHDITSANEPSSRSSLAPCCCSDVPSTSAVPRDRIGREEKDRKRRRLYDDEQQSRSFEREYFTEDIHSRRLPLIFFVSRPCKKSQDKKHIEDMVLISDSLCNADQKIDFDWITHQIFLSNYPSLGLVAKRGR</sequence>
<evidence type="ECO:0000313" key="2">
    <source>
        <dbReference type="EMBL" id="KAF9669224.1"/>
    </source>
</evidence>
<protein>
    <submittedName>
        <fullName evidence="2">Uncharacterized protein</fullName>
    </submittedName>
</protein>
<feature type="compositionally biased region" description="Polar residues" evidence="1">
    <location>
        <begin position="1"/>
        <end position="15"/>
    </location>
</feature>
<accession>A0A835JIX9</accession>
<comment type="caution">
    <text evidence="2">The sequence shown here is derived from an EMBL/GenBank/DDBJ whole genome shotgun (WGS) entry which is preliminary data.</text>
</comment>
<keyword evidence="3" id="KW-1185">Reference proteome</keyword>
<dbReference type="Proteomes" id="UP000657918">
    <property type="component" value="Unassembled WGS sequence"/>
</dbReference>